<comment type="caution">
    <text evidence="12">The sequence shown here is derived from an EMBL/GenBank/DDBJ whole genome shotgun (WGS) entry which is preliminary data.</text>
</comment>
<keyword evidence="8 10" id="KW-0472">Membrane</keyword>
<dbReference type="GO" id="GO:0005886">
    <property type="term" value="C:plasma membrane"/>
    <property type="evidence" value="ECO:0007669"/>
    <property type="project" value="UniProtKB-SubCell"/>
</dbReference>
<evidence type="ECO:0000259" key="11">
    <source>
        <dbReference type="Pfam" id="PF00482"/>
    </source>
</evidence>
<dbReference type="FunFam" id="1.20.81.30:FF:000001">
    <property type="entry name" value="Type II secretion system protein F"/>
    <property type="match status" value="2"/>
</dbReference>
<keyword evidence="13" id="KW-1185">Reference proteome</keyword>
<comment type="subcellular location">
    <subcellularLocation>
        <location evidence="1">Cell inner membrane</location>
        <topology evidence="1">Multi-pass membrane protein</topology>
    </subcellularLocation>
    <subcellularLocation>
        <location evidence="9">Cell membrane</location>
        <topology evidence="9">Multi-pass membrane protein</topology>
    </subcellularLocation>
</comment>
<evidence type="ECO:0000256" key="8">
    <source>
        <dbReference type="ARBA" id="ARBA00023136"/>
    </source>
</evidence>
<dbReference type="InterPro" id="IPR018076">
    <property type="entry name" value="T2SS_GspF_dom"/>
</dbReference>
<comment type="similarity">
    <text evidence="2 9">Belongs to the GSP F family.</text>
</comment>
<dbReference type="PRINTS" id="PR00812">
    <property type="entry name" value="BCTERIALGSPF"/>
</dbReference>
<evidence type="ECO:0000256" key="2">
    <source>
        <dbReference type="ARBA" id="ARBA00005745"/>
    </source>
</evidence>
<feature type="transmembrane region" description="Helical" evidence="10">
    <location>
        <begin position="376"/>
        <end position="399"/>
    </location>
</feature>
<feature type="transmembrane region" description="Helical" evidence="10">
    <location>
        <begin position="221"/>
        <end position="241"/>
    </location>
</feature>
<evidence type="ECO:0000313" key="13">
    <source>
        <dbReference type="Proteomes" id="UP000298347"/>
    </source>
</evidence>
<dbReference type="EMBL" id="SRJD01000003">
    <property type="protein sequence ID" value="TGA99522.1"/>
    <property type="molecule type" value="Genomic_DNA"/>
</dbReference>
<evidence type="ECO:0000313" key="12">
    <source>
        <dbReference type="EMBL" id="TGA99522.1"/>
    </source>
</evidence>
<dbReference type="InterPro" id="IPR042094">
    <property type="entry name" value="T2SS_GspF_sf"/>
</dbReference>
<evidence type="ECO:0000256" key="6">
    <source>
        <dbReference type="ARBA" id="ARBA00022692"/>
    </source>
</evidence>
<dbReference type="GO" id="GO:0015628">
    <property type="term" value="P:protein secretion by the type II secretion system"/>
    <property type="evidence" value="ECO:0007669"/>
    <property type="project" value="TreeGrafter"/>
</dbReference>
<name>A0A4Z0GTH3_9BACL</name>
<evidence type="ECO:0000256" key="7">
    <source>
        <dbReference type="ARBA" id="ARBA00022989"/>
    </source>
</evidence>
<dbReference type="InterPro" id="IPR001992">
    <property type="entry name" value="T2SS_GspF/T4SS_PilC_CS"/>
</dbReference>
<evidence type="ECO:0000256" key="1">
    <source>
        <dbReference type="ARBA" id="ARBA00004429"/>
    </source>
</evidence>
<feature type="transmembrane region" description="Helical" evidence="10">
    <location>
        <begin position="168"/>
        <end position="191"/>
    </location>
</feature>
<keyword evidence="4" id="KW-1003">Cell membrane</keyword>
<dbReference type="Pfam" id="PF00482">
    <property type="entry name" value="T2SSF"/>
    <property type="match status" value="2"/>
</dbReference>
<dbReference type="PANTHER" id="PTHR30012">
    <property type="entry name" value="GENERAL SECRETION PATHWAY PROTEIN"/>
    <property type="match status" value="1"/>
</dbReference>
<organism evidence="12 13">
    <name type="scientific">Sporolactobacillus shoreae</name>
    <dbReference type="NCBI Taxonomy" id="1465501"/>
    <lineage>
        <taxon>Bacteria</taxon>
        <taxon>Bacillati</taxon>
        <taxon>Bacillota</taxon>
        <taxon>Bacilli</taxon>
        <taxon>Bacillales</taxon>
        <taxon>Sporolactobacillaceae</taxon>
        <taxon>Sporolactobacillus</taxon>
    </lineage>
</organism>
<dbReference type="RefSeq" id="WP_135347545.1">
    <property type="nucleotide sequence ID" value="NZ_SRJD01000003.1"/>
</dbReference>
<proteinExistence type="inferred from homology"/>
<feature type="domain" description="Type II secretion system protein GspF" evidence="11">
    <location>
        <begin position="276"/>
        <end position="394"/>
    </location>
</feature>
<dbReference type="Proteomes" id="UP000298347">
    <property type="component" value="Unassembled WGS sequence"/>
</dbReference>
<dbReference type="PANTHER" id="PTHR30012:SF0">
    <property type="entry name" value="TYPE II SECRETION SYSTEM PROTEIN F-RELATED"/>
    <property type="match status" value="1"/>
</dbReference>
<keyword evidence="7 10" id="KW-1133">Transmembrane helix</keyword>
<evidence type="ECO:0000256" key="3">
    <source>
        <dbReference type="ARBA" id="ARBA00022448"/>
    </source>
</evidence>
<feature type="domain" description="Type II secretion system protein GspF" evidence="11">
    <location>
        <begin position="68"/>
        <end position="192"/>
    </location>
</feature>
<keyword evidence="5" id="KW-0997">Cell inner membrane</keyword>
<gene>
    <name evidence="12" type="ORF">E4665_04140</name>
</gene>
<reference evidence="12 13" key="1">
    <citation type="journal article" date="2015" name="Int. J. Syst. Evol. Microbiol.">
        <title>Sporolactobacillus shoreae sp. nov. and Sporolactobacillus spathodeae sp. nov., two spore-forming lactic acid bacteria isolated from tree barks in Thailand.</title>
        <authorList>
            <person name="Thamacharoensuk T."/>
            <person name="Kitahara M."/>
            <person name="Ohkuma M."/>
            <person name="Thongchul N."/>
            <person name="Tanasupawat S."/>
        </authorList>
    </citation>
    <scope>NUCLEOTIDE SEQUENCE [LARGE SCALE GENOMIC DNA]</scope>
    <source>
        <strain evidence="12 13">BK92</strain>
    </source>
</reference>
<protein>
    <submittedName>
        <fullName evidence="12">Type II secretion system F family protein</fullName>
    </submittedName>
</protein>
<dbReference type="Gene3D" id="1.20.81.30">
    <property type="entry name" value="Type II secretion system (T2SS), domain F"/>
    <property type="match status" value="2"/>
</dbReference>
<sequence>MPLFDYVGTDQTGRAKKGRLTAENRQGALLNVARQGLTIRSVREHNDSIWYKELSLGSSVKLQTKVVFLRQFATIIKAGVTVSEALEILSDQEEKNKYFKSVIQKMSSDLKEGQSLSQAFENQSKIFSPMIVHMIRAGEGSGRLEESLDHLATYYERQHKSRQKLSTAMVYPVFVLLMSFGVIIFLLTSIIPMFRTMFSGLHTQLPLITRVILSMSDWLRAFWPVLIVLLIIAIGIIYAAIKNKSSKLRLDYAIIRLPLIGPLVYKSELSRLLWMFALLISSSVPVIDALQSVEKITSNLAIRRAIHNVAEALDFGRPLSEAFQQEKIFPSIVYHMTAIGEKTGMLDQMLNHVAGYYENDVEQITERLKALIEPAIILFLAVVVGFIVLAVVIPMFQLYQNF</sequence>
<dbReference type="OrthoDB" id="9805682at2"/>
<evidence type="ECO:0000256" key="10">
    <source>
        <dbReference type="SAM" id="Phobius"/>
    </source>
</evidence>
<dbReference type="AlphaFoldDB" id="A0A4Z0GTH3"/>
<evidence type="ECO:0000256" key="5">
    <source>
        <dbReference type="ARBA" id="ARBA00022519"/>
    </source>
</evidence>
<keyword evidence="3 9" id="KW-0813">Transport</keyword>
<dbReference type="InterPro" id="IPR003004">
    <property type="entry name" value="GspF/PilC"/>
</dbReference>
<evidence type="ECO:0000256" key="9">
    <source>
        <dbReference type="RuleBase" id="RU003923"/>
    </source>
</evidence>
<keyword evidence="6 9" id="KW-0812">Transmembrane</keyword>
<dbReference type="PROSITE" id="PS00874">
    <property type="entry name" value="T2SP_F"/>
    <property type="match status" value="1"/>
</dbReference>
<accession>A0A4Z0GTH3</accession>
<evidence type="ECO:0000256" key="4">
    <source>
        <dbReference type="ARBA" id="ARBA00022475"/>
    </source>
</evidence>